<dbReference type="GO" id="GO:0005524">
    <property type="term" value="F:ATP binding"/>
    <property type="evidence" value="ECO:0007669"/>
    <property type="project" value="UniProtKB-KW"/>
</dbReference>
<evidence type="ECO:0008006" key="12">
    <source>
        <dbReference type="Google" id="ProtNLM"/>
    </source>
</evidence>
<evidence type="ECO:0000259" key="8">
    <source>
        <dbReference type="Pfam" id="PF13087"/>
    </source>
</evidence>
<keyword evidence="2" id="KW-0547">Nucleotide-binding</keyword>
<evidence type="ECO:0000313" key="11">
    <source>
        <dbReference type="Proteomes" id="UP000518206"/>
    </source>
</evidence>
<keyword evidence="3" id="KW-0378">Hydrolase</keyword>
<proteinExistence type="inferred from homology"/>
<reference evidence="10 11" key="2">
    <citation type="submission" date="2020-08" db="EMBL/GenBank/DDBJ databases">
        <authorList>
            <person name="Partida-Martinez L."/>
            <person name="Huntemann M."/>
            <person name="Clum A."/>
            <person name="Wang J."/>
            <person name="Palaniappan K."/>
            <person name="Ritter S."/>
            <person name="Chen I.-M."/>
            <person name="Stamatis D."/>
            <person name="Reddy T."/>
            <person name="O'Malley R."/>
            <person name="Daum C."/>
            <person name="Shapiro N."/>
            <person name="Ivanova N."/>
            <person name="Kyrpides N."/>
            <person name="Woyke T."/>
        </authorList>
    </citation>
    <scope>NUCLEOTIDE SEQUENCE [LARGE SCALE GENOMIC DNA]</scope>
    <source>
        <strain evidence="10 11">RAS26</strain>
    </source>
</reference>
<dbReference type="EMBL" id="JACHVX010000003">
    <property type="protein sequence ID" value="MBB2923541.1"/>
    <property type="molecule type" value="Genomic_DNA"/>
</dbReference>
<organism evidence="10 11">
    <name type="scientific">Cellulomonas cellasea</name>
    <dbReference type="NCBI Taxonomy" id="43670"/>
    <lineage>
        <taxon>Bacteria</taxon>
        <taxon>Bacillati</taxon>
        <taxon>Actinomycetota</taxon>
        <taxon>Actinomycetes</taxon>
        <taxon>Micrococcales</taxon>
        <taxon>Cellulomonadaceae</taxon>
        <taxon>Cellulomonas</taxon>
    </lineage>
</organism>
<dbReference type="InterPro" id="IPR049468">
    <property type="entry name" value="Restrct_endonuc-II-like_dom"/>
</dbReference>
<dbReference type="InterPro" id="IPR047187">
    <property type="entry name" value="SF1_C_Upf1"/>
</dbReference>
<accession>A0A7W4UG32</accession>
<dbReference type="InterPro" id="IPR027417">
    <property type="entry name" value="P-loop_NTPase"/>
</dbReference>
<evidence type="ECO:0000256" key="1">
    <source>
        <dbReference type="ARBA" id="ARBA00007913"/>
    </source>
</evidence>
<dbReference type="InterPro" id="IPR050534">
    <property type="entry name" value="Coronavir_polyprotein_1ab"/>
</dbReference>
<keyword evidence="5" id="KW-0067">ATP-binding</keyword>
<evidence type="ECO:0000259" key="7">
    <source>
        <dbReference type="Pfam" id="PF13086"/>
    </source>
</evidence>
<dbReference type="PANTHER" id="PTHR43788">
    <property type="entry name" value="DNA2/NAM7 HELICASE FAMILY MEMBER"/>
    <property type="match status" value="1"/>
</dbReference>
<sequence>MPDESSPSTPPAPSTSRSADTVRRAATTVEVDAAPVLSYPMAHNRLPVVSRIAVHHTGPAVRGAVVQVEVRDVEGRVGTPWEQLVDLETGAQTVLTDVDLRLDPAAVLQIEEQRPAQVVVQVLGEGDLLAERVVHVDLLAPRQWLAVPPVLAMELLAAFVMPNHPAVGALVDEACVLLAERTGDASTAGYQQGPERVDATVAAVLDAMTARGIRYSEPPASWSDVGQKVRTPEEVLDGRVGTCLDTVLTMAAALEHVGVRPLLWLVEGHAFLGYWREEAALAAIAQRELPDVAAVVNLVDLGLVRLVETTLVTARGTGEGGAGAARPGPVTAAQAHDAAYTRWLTGDLARVLGVVDVWRARRAGVLPLPAHTRAADGTVTITEYRPGEDRTTVPQPVAADADVRPAAAGTLGRAPVPPRVAQWKNSLLDLSLRNRLIHFTPRSGIPLAVPAGGLGAVEDALHDGRAVHLLPADRLDEVEVARGVTAGRDLPPEQRAELFARRQALWTDLPAAGYATRLRGLAYKARTVVEETGANNLYLASGSLVWTLDGRELRSPLVLTPVRLVTRSREQAYRLELDETGASTPNYCLLEKLRQVHGLTVPGLAEPALDGAGIDVDAALLALRTALATEGLGYRVEETADLAILQFAKFRLWKDLDEHWDVLTQNPLVRHLVETPTAVFADPVPEPGAVDLDELAAACPVPADASQLDAVAHAVAGRTFVLEGPPGTGKSQTITNLLTRAVAEGRRVLFVAEKRAALDVVRARLDDVGMGPFSLDLHDKGSKPSAVRAQVRTALEHVVEVDDEGLAAEQETLRAARRALARYAERLHEPNGVGLSFYSARTSLLALTDGAGRRRPTAGTTGLGTTEVLPVPVELVTTGAPEVPGLRRALELLPDTADPARPRPDHPWGFVGLTDPQRLDVAAVGRAVADVDAALTPARALSGATATVLAAARTHEDLEVLADLGAAPPVRVETLDETRTERWRTTAARLVEEITAFPATAAAEHPGLALAVPAVLDLPLADLARRAQAAASSGWWGRRRRLLAVAGELQPGLQPGTTLKAGQVLPVTASLARVHTAVQTLAFRVQGLAGVTLPAGWNPLLPEALEAVQSQVAWLTWAGEAVDPDGGDPTADPFVRGLRAFVDDVARLPLLPADVAVLERLSRTTTALAATVQATTRQVARWTTPDGFVARWTATAAERVGVAGAGFDDDWASAAAWGPGAAGDDDPDGPVPAARPAAGPGIDPLPLERWVAFVRALEPLRRARLTSARELLLVGAVAAADAVRALDRGLAIASARERRTATGLDGFDPVAHGRAIGRFLSSAAAVRDHQRTALPRDVTAARPFDASSAQGDVGGLVRELARQRGGLGVRGLMATYGELITQVMPCVLVSPDSLARFFPARAGLFDLVVFDEASQIRVADAVGAMGRARSVVVVGDSKQMPPTSFAEVTGGGDEEPAEGAADTGTAAGLADGLLEGVLTGALAVEDEESILSECVQARVPRRWLSWHYRSQDESLIAFSNHQYYEDRLSSFPAPTSGAADPGPGGYGVSLVRVDGTFHRTARRGGPGQSTAGLLRTNPVEAQAVVDEIRRRFDAAPDGLPSIGVVTFNAPQRALIEALLRDSGDERLADALERSGSAGGSDEGLFVKNLENVQGDERDTILFSTAFSVNERGYLPLNFGPLNRDGGERRLNVAVTRARRQVVVFSSFDPEQLRAEETQSVGIKHLRAYLDLAASRSRATTVPARRSSAVDRHREQVADALRERGIAVRTDVGLSDFRVDLALADAATPERPLVAVLLDGPGWAARRTVGDRDGLPTEVLSRMLRWPAVERVWLPAWLATPGDVLDHLVGAVERAAGDDAEPVAAPGAVGPR</sequence>
<evidence type="ECO:0000256" key="6">
    <source>
        <dbReference type="SAM" id="MobiDB-lite"/>
    </source>
</evidence>
<dbReference type="Pfam" id="PF18741">
    <property type="entry name" value="MTES_1575"/>
    <property type="match status" value="1"/>
</dbReference>
<feature type="domain" description="Restriction endonuclease type II-like" evidence="9">
    <location>
        <begin position="1754"/>
        <end position="1848"/>
    </location>
</feature>
<keyword evidence="4" id="KW-0347">Helicase</keyword>
<feature type="domain" description="DNA2/NAM7 helicase helicase" evidence="7">
    <location>
        <begin position="704"/>
        <end position="793"/>
    </location>
</feature>
<dbReference type="GO" id="GO:0043139">
    <property type="term" value="F:5'-3' DNA helicase activity"/>
    <property type="evidence" value="ECO:0007669"/>
    <property type="project" value="TreeGrafter"/>
</dbReference>
<dbReference type="CDD" id="cd18808">
    <property type="entry name" value="SF1_C_Upf1"/>
    <property type="match status" value="1"/>
</dbReference>
<dbReference type="Proteomes" id="UP000518206">
    <property type="component" value="Unassembled WGS sequence"/>
</dbReference>
<evidence type="ECO:0000256" key="4">
    <source>
        <dbReference type="ARBA" id="ARBA00022806"/>
    </source>
</evidence>
<dbReference type="GO" id="GO:0016787">
    <property type="term" value="F:hydrolase activity"/>
    <property type="evidence" value="ECO:0007669"/>
    <property type="project" value="UniProtKB-KW"/>
</dbReference>
<evidence type="ECO:0000259" key="9">
    <source>
        <dbReference type="Pfam" id="PF18741"/>
    </source>
</evidence>
<dbReference type="Pfam" id="PF13086">
    <property type="entry name" value="AAA_11"/>
    <property type="match status" value="1"/>
</dbReference>
<evidence type="ECO:0000313" key="10">
    <source>
        <dbReference type="EMBL" id="MBB2923541.1"/>
    </source>
</evidence>
<dbReference type="RefSeq" id="WP_183296361.1">
    <property type="nucleotide sequence ID" value="NZ_JACHVX010000003.1"/>
</dbReference>
<dbReference type="Pfam" id="PF13195">
    <property type="entry name" value="DUF4011"/>
    <property type="match status" value="1"/>
</dbReference>
<dbReference type="InterPro" id="IPR041679">
    <property type="entry name" value="DNA2/NAM7-like_C"/>
</dbReference>
<comment type="similarity">
    <text evidence="1">Belongs to the DNA2/NAM7 helicase family.</text>
</comment>
<feature type="region of interest" description="Disordered" evidence="6">
    <location>
        <begin position="1"/>
        <end position="24"/>
    </location>
</feature>
<comment type="caution">
    <text evidence="10">The sequence shown here is derived from an EMBL/GenBank/DDBJ whole genome shotgun (WGS) entry which is preliminary data.</text>
</comment>
<dbReference type="PANTHER" id="PTHR43788:SF8">
    <property type="entry name" value="DNA-BINDING PROTEIN SMUBP-2"/>
    <property type="match status" value="1"/>
</dbReference>
<dbReference type="Gene3D" id="3.40.50.300">
    <property type="entry name" value="P-loop containing nucleotide triphosphate hydrolases"/>
    <property type="match status" value="3"/>
</dbReference>
<dbReference type="SUPFAM" id="SSF52540">
    <property type="entry name" value="P-loop containing nucleoside triphosphate hydrolases"/>
    <property type="match status" value="1"/>
</dbReference>
<name>A0A7W4UG32_9CELL</name>
<gene>
    <name evidence="10" type="ORF">FHR80_002466</name>
</gene>
<dbReference type="Pfam" id="PF13087">
    <property type="entry name" value="AAA_12"/>
    <property type="match status" value="1"/>
</dbReference>
<dbReference type="InterPro" id="IPR041677">
    <property type="entry name" value="DNA2/NAM7_AAA_11"/>
</dbReference>
<protein>
    <recommendedName>
        <fullName evidence="12">DNA helicase</fullName>
    </recommendedName>
</protein>
<reference evidence="10 11" key="1">
    <citation type="submission" date="2020-08" db="EMBL/GenBank/DDBJ databases">
        <title>The Agave Microbiome: Exploring the role of microbial communities in plant adaptations to desert environments.</title>
        <authorList>
            <person name="Partida-Martinez L.P."/>
        </authorList>
    </citation>
    <scope>NUCLEOTIDE SEQUENCE [LARGE SCALE GENOMIC DNA]</scope>
    <source>
        <strain evidence="10 11">RAS26</strain>
    </source>
</reference>
<feature type="domain" description="DNA2/NAM7 helicase-like C-terminal" evidence="8">
    <location>
        <begin position="1488"/>
        <end position="1705"/>
    </location>
</feature>
<evidence type="ECO:0000256" key="2">
    <source>
        <dbReference type="ARBA" id="ARBA00022741"/>
    </source>
</evidence>
<evidence type="ECO:0000256" key="3">
    <source>
        <dbReference type="ARBA" id="ARBA00022801"/>
    </source>
</evidence>
<dbReference type="InterPro" id="IPR025103">
    <property type="entry name" value="DUF4011"/>
</dbReference>
<evidence type="ECO:0000256" key="5">
    <source>
        <dbReference type="ARBA" id="ARBA00022840"/>
    </source>
</evidence>
<feature type="region of interest" description="Disordered" evidence="6">
    <location>
        <begin position="1442"/>
        <end position="1463"/>
    </location>
</feature>